<keyword evidence="2" id="KW-0238">DNA-binding</keyword>
<protein>
    <submittedName>
        <fullName evidence="6">Crp/Fnr family transcriptional regulator</fullName>
    </submittedName>
</protein>
<evidence type="ECO:0000259" key="5">
    <source>
        <dbReference type="Pfam" id="PF13545"/>
    </source>
</evidence>
<proteinExistence type="predicted"/>
<feature type="domain" description="Cyclic nucleotide-binding" evidence="4">
    <location>
        <begin position="21"/>
        <end position="90"/>
    </location>
</feature>
<dbReference type="InterPro" id="IPR000595">
    <property type="entry name" value="cNMP-bd_dom"/>
</dbReference>
<dbReference type="Pfam" id="PF13545">
    <property type="entry name" value="HTH_Crp_2"/>
    <property type="match status" value="1"/>
</dbReference>
<evidence type="ECO:0000256" key="2">
    <source>
        <dbReference type="ARBA" id="ARBA00023125"/>
    </source>
</evidence>
<name>A0ABX7MAX8_9RHOO</name>
<dbReference type="InterPro" id="IPR036390">
    <property type="entry name" value="WH_DNA-bd_sf"/>
</dbReference>
<evidence type="ECO:0000256" key="1">
    <source>
        <dbReference type="ARBA" id="ARBA00023015"/>
    </source>
</evidence>
<evidence type="ECO:0000313" key="6">
    <source>
        <dbReference type="EMBL" id="QSI78905.1"/>
    </source>
</evidence>
<dbReference type="Pfam" id="PF00027">
    <property type="entry name" value="cNMP_binding"/>
    <property type="match status" value="1"/>
</dbReference>
<evidence type="ECO:0000313" key="7">
    <source>
        <dbReference type="Proteomes" id="UP000663570"/>
    </source>
</evidence>
<evidence type="ECO:0000259" key="4">
    <source>
        <dbReference type="Pfam" id="PF00027"/>
    </source>
</evidence>
<dbReference type="InterPro" id="IPR036388">
    <property type="entry name" value="WH-like_DNA-bd_sf"/>
</dbReference>
<gene>
    <name evidence="6" type="ORF">JY500_09955</name>
</gene>
<dbReference type="SUPFAM" id="SSF51206">
    <property type="entry name" value="cAMP-binding domain-like"/>
    <property type="match status" value="1"/>
</dbReference>
<keyword evidence="7" id="KW-1185">Reference proteome</keyword>
<dbReference type="CDD" id="cd00038">
    <property type="entry name" value="CAP_ED"/>
    <property type="match status" value="1"/>
</dbReference>
<dbReference type="Proteomes" id="UP000663570">
    <property type="component" value="Chromosome"/>
</dbReference>
<sequence>MSLQTLQAKPTAALNRPCRIRRITRGQCIYFEGDRGQPWQLVSGIVRLDRSEQGENQFASLALAGDLLGIETLLDANYAFQATALTECAIEPWRMPLADAGKRAVLRTLISAEQRAADLIAIRTGQPLERVRRLMLLLAGGSNAGLLPTKLALPKLCDMADITGLASETVCRSISELRRQGVLTRKGQRSALVSMVDLSELECPTEQ</sequence>
<dbReference type="InterPro" id="IPR012318">
    <property type="entry name" value="HTH_CRP"/>
</dbReference>
<reference evidence="6 7" key="1">
    <citation type="submission" date="2021-02" db="EMBL/GenBank/DDBJ databases">
        <title>Niveibacterium changnyeongensis HC41.</title>
        <authorList>
            <person name="Kang M."/>
        </authorList>
    </citation>
    <scope>NUCLEOTIDE SEQUENCE [LARGE SCALE GENOMIC DNA]</scope>
    <source>
        <strain evidence="6 7">HC41</strain>
    </source>
</reference>
<keyword evidence="1" id="KW-0805">Transcription regulation</keyword>
<dbReference type="Gene3D" id="1.10.10.10">
    <property type="entry name" value="Winged helix-like DNA-binding domain superfamily/Winged helix DNA-binding domain"/>
    <property type="match status" value="1"/>
</dbReference>
<dbReference type="Gene3D" id="2.60.120.10">
    <property type="entry name" value="Jelly Rolls"/>
    <property type="match status" value="1"/>
</dbReference>
<feature type="domain" description="HTH crp-type" evidence="5">
    <location>
        <begin position="129"/>
        <end position="202"/>
    </location>
</feature>
<dbReference type="SUPFAM" id="SSF46785">
    <property type="entry name" value="Winged helix' DNA-binding domain"/>
    <property type="match status" value="1"/>
</dbReference>
<accession>A0ABX7MAX8</accession>
<organism evidence="6 7">
    <name type="scientific">Niveibacterium microcysteis</name>
    <dbReference type="NCBI Taxonomy" id="2811415"/>
    <lineage>
        <taxon>Bacteria</taxon>
        <taxon>Pseudomonadati</taxon>
        <taxon>Pseudomonadota</taxon>
        <taxon>Betaproteobacteria</taxon>
        <taxon>Rhodocyclales</taxon>
        <taxon>Rhodocyclaceae</taxon>
        <taxon>Niveibacterium</taxon>
    </lineage>
</organism>
<dbReference type="InterPro" id="IPR018490">
    <property type="entry name" value="cNMP-bd_dom_sf"/>
</dbReference>
<keyword evidence="3" id="KW-0804">Transcription</keyword>
<evidence type="ECO:0000256" key="3">
    <source>
        <dbReference type="ARBA" id="ARBA00023163"/>
    </source>
</evidence>
<dbReference type="EMBL" id="CP071060">
    <property type="protein sequence ID" value="QSI78905.1"/>
    <property type="molecule type" value="Genomic_DNA"/>
</dbReference>
<dbReference type="InterPro" id="IPR014710">
    <property type="entry name" value="RmlC-like_jellyroll"/>
</dbReference>
<dbReference type="RefSeq" id="WP_206256239.1">
    <property type="nucleotide sequence ID" value="NZ_CP071060.1"/>
</dbReference>